<keyword evidence="4" id="KW-1185">Reference proteome</keyword>
<feature type="chain" id="PRO_5039395682" description="DUF4878 domain-containing protein" evidence="2">
    <location>
        <begin position="30"/>
        <end position="190"/>
    </location>
</feature>
<evidence type="ECO:0000256" key="1">
    <source>
        <dbReference type="SAM" id="MobiDB-lite"/>
    </source>
</evidence>
<dbReference type="EMBL" id="JDYK01000002">
    <property type="protein sequence ID" value="EWS82974.1"/>
    <property type="molecule type" value="Genomic_DNA"/>
</dbReference>
<evidence type="ECO:0000256" key="2">
    <source>
        <dbReference type="SAM" id="SignalP"/>
    </source>
</evidence>
<feature type="signal peptide" evidence="2">
    <location>
        <begin position="1"/>
        <end position="29"/>
    </location>
</feature>
<feature type="compositionally biased region" description="Acidic residues" evidence="1">
    <location>
        <begin position="34"/>
        <end position="75"/>
    </location>
</feature>
<sequence length="190" mass="19530">MNSIVRRAGRGSTLLVGSVALAFSLAACGGGSEDPAEPTAEETAAEETTEDTAAEETTEEAAEEATEETTEEGAEDPAAGGEVTDEDLTAAKEQFVAFVGALGEQDAAKACGFMLDPSTGEPVSDANLETCTSQLESTGMMDTFTPEVASMITTDMINATGNPDGTITLDMSGSKVNMAKASDGKWYFTV</sequence>
<keyword evidence="2" id="KW-0732">Signal</keyword>
<gene>
    <name evidence="3" type="ORF">BF93_06440</name>
</gene>
<comment type="caution">
    <text evidence="3">The sequence shown here is derived from an EMBL/GenBank/DDBJ whole genome shotgun (WGS) entry which is preliminary data.</text>
</comment>
<protein>
    <recommendedName>
        <fullName evidence="5">DUF4878 domain-containing protein</fullName>
    </recommendedName>
</protein>
<proteinExistence type="predicted"/>
<dbReference type="STRING" id="396014.BF93_06440"/>
<dbReference type="PROSITE" id="PS51257">
    <property type="entry name" value="PROKAR_LIPOPROTEIN"/>
    <property type="match status" value="1"/>
</dbReference>
<dbReference type="AlphaFoldDB" id="Z9JXT2"/>
<dbReference type="HOGENOM" id="CLU_100125_0_0_11"/>
<reference evidence="3 4" key="1">
    <citation type="submission" date="2014-02" db="EMBL/GenBank/DDBJ databases">
        <title>Genome sequence of Brachybacterium phenoliresistens strain W13A50.</title>
        <authorList>
            <person name="Wang X."/>
        </authorList>
    </citation>
    <scope>NUCLEOTIDE SEQUENCE [LARGE SCALE GENOMIC DNA]</scope>
    <source>
        <strain evidence="3 4">W13A50</strain>
    </source>
</reference>
<organism evidence="3 4">
    <name type="scientific">Brachybacterium phenoliresistens</name>
    <dbReference type="NCBI Taxonomy" id="396014"/>
    <lineage>
        <taxon>Bacteria</taxon>
        <taxon>Bacillati</taxon>
        <taxon>Actinomycetota</taxon>
        <taxon>Actinomycetes</taxon>
        <taxon>Micrococcales</taxon>
        <taxon>Dermabacteraceae</taxon>
        <taxon>Brachybacterium</taxon>
    </lineage>
</organism>
<feature type="region of interest" description="Disordered" evidence="1">
    <location>
        <begin position="29"/>
        <end position="83"/>
    </location>
</feature>
<evidence type="ECO:0008006" key="5">
    <source>
        <dbReference type="Google" id="ProtNLM"/>
    </source>
</evidence>
<dbReference type="Proteomes" id="UP000023067">
    <property type="component" value="Unassembled WGS sequence"/>
</dbReference>
<evidence type="ECO:0000313" key="4">
    <source>
        <dbReference type="Proteomes" id="UP000023067"/>
    </source>
</evidence>
<dbReference type="RefSeq" id="WP_038370143.1">
    <property type="nucleotide sequence ID" value="NZ_KK069988.1"/>
</dbReference>
<evidence type="ECO:0000313" key="3">
    <source>
        <dbReference type="EMBL" id="EWS82974.1"/>
    </source>
</evidence>
<name>Z9JXT2_9MICO</name>
<accession>Z9JXT2</accession>
<dbReference type="eggNOG" id="ENOG5031DZZ">
    <property type="taxonomic scope" value="Bacteria"/>
</dbReference>